<keyword evidence="3" id="KW-0472">Membrane</keyword>
<dbReference type="InterPro" id="IPR014352">
    <property type="entry name" value="FERM/acyl-CoA-bd_prot_sf"/>
</dbReference>
<protein>
    <recommendedName>
        <fullName evidence="4">ACB domain-containing protein</fullName>
    </recommendedName>
</protein>
<keyword evidence="2" id="KW-0175">Coiled coil</keyword>
<dbReference type="InterPro" id="IPR035984">
    <property type="entry name" value="Acyl-CoA-binding_sf"/>
</dbReference>
<keyword evidence="6" id="KW-1185">Reference proteome</keyword>
<evidence type="ECO:0000259" key="4">
    <source>
        <dbReference type="PROSITE" id="PS51228"/>
    </source>
</evidence>
<dbReference type="PANTHER" id="PTHR23310:SF133">
    <property type="entry name" value="COA BINDING PROTEIN, PUTATIVE (AFU_ORTHOLOGUE AFUA_1G12300)-RELATED"/>
    <property type="match status" value="1"/>
</dbReference>
<reference evidence="5" key="1">
    <citation type="submission" date="2015-10" db="EMBL/GenBank/DDBJ databases">
        <authorList>
            <person name="Regsiter A."/>
            <person name="william w."/>
        </authorList>
    </citation>
    <scope>NUCLEOTIDE SEQUENCE</scope>
    <source>
        <strain evidence="5">Montdore</strain>
    </source>
</reference>
<dbReference type="GO" id="GO:0006631">
    <property type="term" value="P:fatty acid metabolic process"/>
    <property type="evidence" value="ECO:0007669"/>
    <property type="project" value="TreeGrafter"/>
</dbReference>
<dbReference type="InterPro" id="IPR000582">
    <property type="entry name" value="Acyl-CoA-binding_protein"/>
</dbReference>
<dbReference type="Proteomes" id="UP001412239">
    <property type="component" value="Unassembled WGS sequence"/>
</dbReference>
<evidence type="ECO:0000313" key="5">
    <source>
        <dbReference type="EMBL" id="CUS12553.1"/>
    </source>
</evidence>
<evidence type="ECO:0000313" key="6">
    <source>
        <dbReference type="Proteomes" id="UP001412239"/>
    </source>
</evidence>
<accession>A0A292Q1E5</accession>
<dbReference type="Pfam" id="PF00887">
    <property type="entry name" value="ACBP"/>
    <property type="match status" value="1"/>
</dbReference>
<keyword evidence="1" id="KW-0446">Lipid-binding</keyword>
<dbReference type="GO" id="GO:0000062">
    <property type="term" value="F:fatty-acyl-CoA binding"/>
    <property type="evidence" value="ECO:0007669"/>
    <property type="project" value="InterPro"/>
</dbReference>
<sequence>MYQFVDLGPRKADRVFAHALQTVRKIPKTGSARPPPEDRLKLYGLYKQSMEGNVNGVMERPSGYGNESKAEKDKWDAWNNQAGLSKTEAKRQYITALIETMHKYASNTPEARELVSELEFVWEQIKLNVSSLSTPSSSTSPFAQHSSALIPMPSGSYPDFGGDSQHHLGLVSPNPFGEDEFDDEDTGIDTDHRTNRKWRRRVEQALAKMATEVAALREQLETARAQKRRGGLRNWVLWAIYVVGRHLVIEAVFWGLVFLWMRRKGDRVAQDALRLVIRFVRERLKLGSVRGTRGVRASY</sequence>
<dbReference type="PROSITE" id="PS51228">
    <property type="entry name" value="ACB_2"/>
    <property type="match status" value="1"/>
</dbReference>
<feature type="transmembrane region" description="Helical" evidence="3">
    <location>
        <begin position="235"/>
        <end position="260"/>
    </location>
</feature>
<dbReference type="AlphaFoldDB" id="A0A292Q1E5"/>
<gene>
    <name evidence="5" type="ORF">GSTUAT00003387001</name>
</gene>
<dbReference type="PANTHER" id="PTHR23310">
    <property type="entry name" value="ACYL-COA-BINDING PROTEIN, ACBP"/>
    <property type="match status" value="1"/>
</dbReference>
<dbReference type="EMBL" id="LN890989">
    <property type="protein sequence ID" value="CUS12553.1"/>
    <property type="molecule type" value="Genomic_DNA"/>
</dbReference>
<dbReference type="Gene3D" id="1.20.80.10">
    <property type="match status" value="1"/>
</dbReference>
<proteinExistence type="predicted"/>
<evidence type="ECO:0000256" key="1">
    <source>
        <dbReference type="ARBA" id="ARBA00023121"/>
    </source>
</evidence>
<organism evidence="5 6">
    <name type="scientific">Tuber aestivum</name>
    <name type="common">summer truffle</name>
    <dbReference type="NCBI Taxonomy" id="59557"/>
    <lineage>
        <taxon>Eukaryota</taxon>
        <taxon>Fungi</taxon>
        <taxon>Dikarya</taxon>
        <taxon>Ascomycota</taxon>
        <taxon>Pezizomycotina</taxon>
        <taxon>Pezizomycetes</taxon>
        <taxon>Pezizales</taxon>
        <taxon>Tuberaceae</taxon>
        <taxon>Tuber</taxon>
    </lineage>
</organism>
<evidence type="ECO:0000256" key="3">
    <source>
        <dbReference type="SAM" id="Phobius"/>
    </source>
</evidence>
<keyword evidence="3" id="KW-1133">Transmembrane helix</keyword>
<feature type="coiled-coil region" evidence="2">
    <location>
        <begin position="199"/>
        <end position="226"/>
    </location>
</feature>
<dbReference type="SUPFAM" id="SSF47027">
    <property type="entry name" value="Acyl-CoA binding protein"/>
    <property type="match status" value="1"/>
</dbReference>
<evidence type="ECO:0000256" key="2">
    <source>
        <dbReference type="SAM" id="Coils"/>
    </source>
</evidence>
<feature type="domain" description="ACB" evidence="4">
    <location>
        <begin position="12"/>
        <end position="106"/>
    </location>
</feature>
<name>A0A292Q1E5_9PEZI</name>
<keyword evidence="3" id="KW-0812">Transmembrane</keyword>